<comment type="caution">
    <text evidence="1">The sequence shown here is derived from an EMBL/GenBank/DDBJ whole genome shotgun (WGS) entry which is preliminary data.</text>
</comment>
<proteinExistence type="predicted"/>
<organism evidence="1">
    <name type="scientific">marine sediment metagenome</name>
    <dbReference type="NCBI Taxonomy" id="412755"/>
    <lineage>
        <taxon>unclassified sequences</taxon>
        <taxon>metagenomes</taxon>
        <taxon>ecological metagenomes</taxon>
    </lineage>
</organism>
<name>A0A0F9IF25_9ZZZZ</name>
<sequence length="59" mass="6510">TDFTTTPMLLTSQLDQGIRVGDIPASGTTDLWLRTDIPEDQPLGDLHSGLKVFWELPEA</sequence>
<feature type="non-terminal residue" evidence="1">
    <location>
        <position position="1"/>
    </location>
</feature>
<evidence type="ECO:0000313" key="1">
    <source>
        <dbReference type="EMBL" id="KKL92395.1"/>
    </source>
</evidence>
<protein>
    <submittedName>
        <fullName evidence="1">Uncharacterized protein</fullName>
    </submittedName>
</protein>
<dbReference type="EMBL" id="LAZR01019478">
    <property type="protein sequence ID" value="KKL92395.1"/>
    <property type="molecule type" value="Genomic_DNA"/>
</dbReference>
<reference evidence="1" key="1">
    <citation type="journal article" date="2015" name="Nature">
        <title>Complex archaea that bridge the gap between prokaryotes and eukaryotes.</title>
        <authorList>
            <person name="Spang A."/>
            <person name="Saw J.H."/>
            <person name="Jorgensen S.L."/>
            <person name="Zaremba-Niedzwiedzka K."/>
            <person name="Martijn J."/>
            <person name="Lind A.E."/>
            <person name="van Eijk R."/>
            <person name="Schleper C."/>
            <person name="Guy L."/>
            <person name="Ettema T.J."/>
        </authorList>
    </citation>
    <scope>NUCLEOTIDE SEQUENCE</scope>
</reference>
<gene>
    <name evidence="1" type="ORF">LCGC14_1885150</name>
</gene>
<accession>A0A0F9IF25</accession>
<dbReference type="AlphaFoldDB" id="A0A0F9IF25"/>